<evidence type="ECO:0000313" key="1">
    <source>
        <dbReference type="EMBL" id="CAD7013489.1"/>
    </source>
</evidence>
<protein>
    <submittedName>
        <fullName evidence="1">(Mediterranean fruit fly) hypothetical protein</fullName>
    </submittedName>
</protein>
<organism evidence="1 2">
    <name type="scientific">Ceratitis capitata</name>
    <name type="common">Mediterranean fruit fly</name>
    <name type="synonym">Tephritis capitata</name>
    <dbReference type="NCBI Taxonomy" id="7213"/>
    <lineage>
        <taxon>Eukaryota</taxon>
        <taxon>Metazoa</taxon>
        <taxon>Ecdysozoa</taxon>
        <taxon>Arthropoda</taxon>
        <taxon>Hexapoda</taxon>
        <taxon>Insecta</taxon>
        <taxon>Pterygota</taxon>
        <taxon>Neoptera</taxon>
        <taxon>Endopterygota</taxon>
        <taxon>Diptera</taxon>
        <taxon>Brachycera</taxon>
        <taxon>Muscomorpha</taxon>
        <taxon>Tephritoidea</taxon>
        <taxon>Tephritidae</taxon>
        <taxon>Ceratitis</taxon>
        <taxon>Ceratitis</taxon>
    </lineage>
</organism>
<keyword evidence="2" id="KW-1185">Reference proteome</keyword>
<reference evidence="1" key="1">
    <citation type="submission" date="2020-11" db="EMBL/GenBank/DDBJ databases">
        <authorList>
            <person name="Whitehead M."/>
        </authorList>
    </citation>
    <scope>NUCLEOTIDE SEQUENCE</scope>
    <source>
        <strain evidence="1">EGII</strain>
    </source>
</reference>
<feature type="non-terminal residue" evidence="1">
    <location>
        <position position="1"/>
    </location>
</feature>
<gene>
    <name evidence="1" type="ORF">CCAP1982_LOCUS21551</name>
</gene>
<accession>A0A811VGU6</accession>
<dbReference type="Proteomes" id="UP000606786">
    <property type="component" value="Unassembled WGS sequence"/>
</dbReference>
<proteinExistence type="predicted"/>
<sequence length="75" mass="7784">ICLLAFNARPCATLCPANDGMMFANALKALKSASQRSSCAADVAVIITEQQSMGAIEQLSSASIAGIPFMSCCRL</sequence>
<dbReference type="AlphaFoldDB" id="A0A811VGU6"/>
<comment type="caution">
    <text evidence="1">The sequence shown here is derived from an EMBL/GenBank/DDBJ whole genome shotgun (WGS) entry which is preliminary data.</text>
</comment>
<dbReference type="EMBL" id="CAJHJT010000056">
    <property type="protein sequence ID" value="CAD7013489.1"/>
    <property type="molecule type" value="Genomic_DNA"/>
</dbReference>
<evidence type="ECO:0000313" key="2">
    <source>
        <dbReference type="Proteomes" id="UP000606786"/>
    </source>
</evidence>
<name>A0A811VGU6_CERCA</name>